<keyword evidence="2" id="KW-1133">Transmembrane helix</keyword>
<keyword evidence="5" id="KW-1185">Reference proteome</keyword>
<dbReference type="Proteomes" id="UP000799438">
    <property type="component" value="Unassembled WGS sequence"/>
</dbReference>
<organism evidence="4 5">
    <name type="scientific">Aplosporella prunicola CBS 121167</name>
    <dbReference type="NCBI Taxonomy" id="1176127"/>
    <lineage>
        <taxon>Eukaryota</taxon>
        <taxon>Fungi</taxon>
        <taxon>Dikarya</taxon>
        <taxon>Ascomycota</taxon>
        <taxon>Pezizomycotina</taxon>
        <taxon>Dothideomycetes</taxon>
        <taxon>Dothideomycetes incertae sedis</taxon>
        <taxon>Botryosphaeriales</taxon>
        <taxon>Aplosporellaceae</taxon>
        <taxon>Aplosporella</taxon>
    </lineage>
</organism>
<dbReference type="AlphaFoldDB" id="A0A6A6BUX0"/>
<dbReference type="RefSeq" id="XP_033402722.1">
    <property type="nucleotide sequence ID" value="XM_033539514.1"/>
</dbReference>
<protein>
    <submittedName>
        <fullName evidence="4">Uncharacterized protein</fullName>
    </submittedName>
</protein>
<dbReference type="GeneID" id="54297010"/>
<evidence type="ECO:0000313" key="5">
    <source>
        <dbReference type="Proteomes" id="UP000799438"/>
    </source>
</evidence>
<gene>
    <name evidence="4" type="ORF">K452DRAFT_281999</name>
</gene>
<sequence length="446" mass="50551">MPSVFSSVLLALSVLSPALARSWEPANDITWIERSQELLVKLDTPGFPLHTESRDTAANGETAPSPSTAFVFKLALDDSGRTLLLNGQAIFPLRDPNRPADIIASQVFANISAAEFQTFEQDYMVSPHRLDYDRLEHTTNDSYRYYTTLSLDLMGAQAPKLHNGVQPARGFLDDSAQKTLQVTLAERFPFHSSPGTYRIENVELVDRDPFYRPRRPDNISACSLCSWRCADISEEPYYRFVWRDYFDAFGRIGSGRHLFQETLFDIWQHWQDFGMIYIFTIPSVLCAALSIYLAVTVYKNGLLDRRALYQNWVRYHNRWTHHPIDTYVEEGDFLIRKDHDDSDRDLEAGEVRSNSIGEVPPTYNDALVGSPKPLPPTPAVTENPVVGEGPPGYDIRMKLLPPSPHGSLETDNRGYFENTTTEERPGSFEEEQYGQYHSSHGDAGEA</sequence>
<feature type="chain" id="PRO_5025612731" evidence="3">
    <location>
        <begin position="21"/>
        <end position="446"/>
    </location>
</feature>
<accession>A0A6A6BUX0</accession>
<dbReference type="EMBL" id="ML995474">
    <property type="protein sequence ID" value="KAF2147014.1"/>
    <property type="molecule type" value="Genomic_DNA"/>
</dbReference>
<name>A0A6A6BUX0_9PEZI</name>
<keyword evidence="2" id="KW-0812">Transmembrane</keyword>
<evidence type="ECO:0000256" key="3">
    <source>
        <dbReference type="SAM" id="SignalP"/>
    </source>
</evidence>
<keyword evidence="3" id="KW-0732">Signal</keyword>
<feature type="transmembrane region" description="Helical" evidence="2">
    <location>
        <begin position="275"/>
        <end position="298"/>
    </location>
</feature>
<feature type="region of interest" description="Disordered" evidence="1">
    <location>
        <begin position="348"/>
        <end position="446"/>
    </location>
</feature>
<keyword evidence="2" id="KW-0472">Membrane</keyword>
<evidence type="ECO:0000313" key="4">
    <source>
        <dbReference type="EMBL" id="KAF2147014.1"/>
    </source>
</evidence>
<evidence type="ECO:0000256" key="1">
    <source>
        <dbReference type="SAM" id="MobiDB-lite"/>
    </source>
</evidence>
<evidence type="ECO:0000256" key="2">
    <source>
        <dbReference type="SAM" id="Phobius"/>
    </source>
</evidence>
<proteinExistence type="predicted"/>
<feature type="signal peptide" evidence="3">
    <location>
        <begin position="1"/>
        <end position="20"/>
    </location>
</feature>
<dbReference type="OrthoDB" id="3917128at2759"/>
<reference evidence="4" key="1">
    <citation type="journal article" date="2020" name="Stud. Mycol.">
        <title>101 Dothideomycetes genomes: a test case for predicting lifestyles and emergence of pathogens.</title>
        <authorList>
            <person name="Haridas S."/>
            <person name="Albert R."/>
            <person name="Binder M."/>
            <person name="Bloem J."/>
            <person name="Labutti K."/>
            <person name="Salamov A."/>
            <person name="Andreopoulos B."/>
            <person name="Baker S."/>
            <person name="Barry K."/>
            <person name="Bills G."/>
            <person name="Bluhm B."/>
            <person name="Cannon C."/>
            <person name="Castanera R."/>
            <person name="Culley D."/>
            <person name="Daum C."/>
            <person name="Ezra D."/>
            <person name="Gonzalez J."/>
            <person name="Henrissat B."/>
            <person name="Kuo A."/>
            <person name="Liang C."/>
            <person name="Lipzen A."/>
            <person name="Lutzoni F."/>
            <person name="Magnuson J."/>
            <person name="Mondo S."/>
            <person name="Nolan M."/>
            <person name="Ohm R."/>
            <person name="Pangilinan J."/>
            <person name="Park H.-J."/>
            <person name="Ramirez L."/>
            <person name="Alfaro M."/>
            <person name="Sun H."/>
            <person name="Tritt A."/>
            <person name="Yoshinaga Y."/>
            <person name="Zwiers L.-H."/>
            <person name="Turgeon B."/>
            <person name="Goodwin S."/>
            <person name="Spatafora J."/>
            <person name="Crous P."/>
            <person name="Grigoriev I."/>
        </authorList>
    </citation>
    <scope>NUCLEOTIDE SEQUENCE</scope>
    <source>
        <strain evidence="4">CBS 121167</strain>
    </source>
</reference>